<dbReference type="Proteomes" id="UP000198725">
    <property type="component" value="Unassembled WGS sequence"/>
</dbReference>
<organism evidence="3 4">
    <name type="scientific">Rhodanobacter glycinis</name>
    <dbReference type="NCBI Taxonomy" id="582702"/>
    <lineage>
        <taxon>Bacteria</taxon>
        <taxon>Pseudomonadati</taxon>
        <taxon>Pseudomonadota</taxon>
        <taxon>Gammaproteobacteria</taxon>
        <taxon>Lysobacterales</taxon>
        <taxon>Rhodanobacteraceae</taxon>
        <taxon>Rhodanobacter</taxon>
    </lineage>
</organism>
<dbReference type="AlphaFoldDB" id="A0A1I4EJZ3"/>
<accession>A0A1I4EJZ3</accession>
<dbReference type="SUPFAM" id="SSF52540">
    <property type="entry name" value="P-loop containing nucleoside triphosphate hydrolases"/>
    <property type="match status" value="1"/>
</dbReference>
<dbReference type="SMART" id="SM00028">
    <property type="entry name" value="TPR"/>
    <property type="match status" value="5"/>
</dbReference>
<dbReference type="InterPro" id="IPR011990">
    <property type="entry name" value="TPR-like_helical_dom_sf"/>
</dbReference>
<dbReference type="InterPro" id="IPR027417">
    <property type="entry name" value="P-loop_NTPase"/>
</dbReference>
<dbReference type="GO" id="GO:0008476">
    <property type="term" value="F:protein-tyrosine sulfotransferase activity"/>
    <property type="evidence" value="ECO:0007669"/>
    <property type="project" value="InterPro"/>
</dbReference>
<dbReference type="InterPro" id="IPR019734">
    <property type="entry name" value="TPR_rpt"/>
</dbReference>
<keyword evidence="2" id="KW-0802">TPR repeat</keyword>
<keyword evidence="1" id="KW-0808">Transferase</keyword>
<evidence type="ECO:0000313" key="3">
    <source>
        <dbReference type="EMBL" id="SFL06044.1"/>
    </source>
</evidence>
<dbReference type="Gene3D" id="3.40.50.300">
    <property type="entry name" value="P-loop containing nucleotide triphosphate hydrolases"/>
    <property type="match status" value="1"/>
</dbReference>
<protein>
    <submittedName>
        <fullName evidence="3">Tetratricopeptide repeat-containing protein</fullName>
    </submittedName>
</protein>
<keyword evidence="4" id="KW-1185">Reference proteome</keyword>
<evidence type="ECO:0000256" key="1">
    <source>
        <dbReference type="ARBA" id="ARBA00022679"/>
    </source>
</evidence>
<proteinExistence type="predicted"/>
<sequence>MPSHTIPPDSALQHLLADAGKALSLGQSERARQALRQVLAQAPDQVNAQILYGVACLMHGDFAEAVSFLQKAARQRPEDATVQMYLGSALHDSGSTDEALTHLRRACELAPRQATPWYNLGKALKQNGQLPEADQAYRHALALDEKHVLARIGVADIATMQGDIPRAVAEYRHVLRQQPERAEAWHGLANLKTESLGPADIDLIRGALRQANLPADTRVMLGFSLFRALEDQHDYAGAFEALRQANADKRRQVAWDAAAERAQIDSIMEAFSAPLPAPMDPTLGHEVIFIASMPRSGSTLIEHILATHHDVEGANEIPDLPQVIEDESRRRGQPFPQWVTAATPDDWHRLGEDYLARTARWREQRPRFTDKNIANWPLLGAARLMLPGAKIIHCHRDPVETCFSCYRHLFRHGVHYSYDLDEMAEYYREYERLSAFWLMRHPQHVLDFPYEALVQEPETQIRRLLAFCDLSFDPACLTPHQTKREVLSTASAAQVREPIRADTTHSAPYMEWLQPLREKLAH</sequence>
<gene>
    <name evidence="3" type="ORF">SAMN05192579_11311</name>
</gene>
<dbReference type="PANTHER" id="PTHR12788:SF10">
    <property type="entry name" value="PROTEIN-TYROSINE SULFOTRANSFERASE"/>
    <property type="match status" value="1"/>
</dbReference>
<dbReference type="Pfam" id="PF13432">
    <property type="entry name" value="TPR_16"/>
    <property type="match status" value="1"/>
</dbReference>
<evidence type="ECO:0000256" key="2">
    <source>
        <dbReference type="PROSITE-ProRule" id="PRU00339"/>
    </source>
</evidence>
<dbReference type="SUPFAM" id="SSF48452">
    <property type="entry name" value="TPR-like"/>
    <property type="match status" value="1"/>
</dbReference>
<dbReference type="InterPro" id="IPR026634">
    <property type="entry name" value="TPST-like"/>
</dbReference>
<reference evidence="4" key="1">
    <citation type="submission" date="2016-10" db="EMBL/GenBank/DDBJ databases">
        <authorList>
            <person name="Varghese N."/>
            <person name="Submissions S."/>
        </authorList>
    </citation>
    <scope>NUCLEOTIDE SEQUENCE [LARGE SCALE GENOMIC DNA]</scope>
    <source>
        <strain evidence="4">MO64</strain>
    </source>
</reference>
<name>A0A1I4EJZ3_9GAMM</name>
<dbReference type="RefSeq" id="WP_092704583.1">
    <property type="nucleotide sequence ID" value="NZ_FOSR01000013.1"/>
</dbReference>
<dbReference type="Gene3D" id="1.25.40.10">
    <property type="entry name" value="Tetratricopeptide repeat domain"/>
    <property type="match status" value="2"/>
</dbReference>
<dbReference type="Pfam" id="PF13469">
    <property type="entry name" value="Sulfotransfer_3"/>
    <property type="match status" value="1"/>
</dbReference>
<feature type="repeat" description="TPR" evidence="2">
    <location>
        <begin position="46"/>
        <end position="79"/>
    </location>
</feature>
<feature type="repeat" description="TPR" evidence="2">
    <location>
        <begin position="114"/>
        <end position="147"/>
    </location>
</feature>
<dbReference type="EMBL" id="FOSR01000013">
    <property type="protein sequence ID" value="SFL06044.1"/>
    <property type="molecule type" value="Genomic_DNA"/>
</dbReference>
<feature type="repeat" description="TPR" evidence="2">
    <location>
        <begin position="80"/>
        <end position="113"/>
    </location>
</feature>
<dbReference type="Pfam" id="PF13414">
    <property type="entry name" value="TPR_11"/>
    <property type="match status" value="1"/>
</dbReference>
<dbReference type="PROSITE" id="PS50005">
    <property type="entry name" value="TPR"/>
    <property type="match status" value="3"/>
</dbReference>
<dbReference type="PANTHER" id="PTHR12788">
    <property type="entry name" value="PROTEIN-TYROSINE SULFOTRANSFERASE 2"/>
    <property type="match status" value="1"/>
</dbReference>
<evidence type="ECO:0000313" key="4">
    <source>
        <dbReference type="Proteomes" id="UP000198725"/>
    </source>
</evidence>